<dbReference type="EMBL" id="FNDU01000037">
    <property type="protein sequence ID" value="SDJ22129.1"/>
    <property type="molecule type" value="Genomic_DNA"/>
</dbReference>
<organism evidence="7 8">
    <name type="scientific">Alteribacillus bidgolensis</name>
    <dbReference type="NCBI Taxonomy" id="930129"/>
    <lineage>
        <taxon>Bacteria</taxon>
        <taxon>Bacillati</taxon>
        <taxon>Bacillota</taxon>
        <taxon>Bacilli</taxon>
        <taxon>Bacillales</taxon>
        <taxon>Bacillaceae</taxon>
        <taxon>Alteribacillus</taxon>
    </lineage>
</organism>
<gene>
    <name evidence="7" type="ORF">SAMN05216352_1371</name>
</gene>
<dbReference type="PROSITE" id="PS50977">
    <property type="entry name" value="HTH_TETR_2"/>
    <property type="match status" value="1"/>
</dbReference>
<dbReference type="InterPro" id="IPR036271">
    <property type="entry name" value="Tet_transcr_reg_TetR-rel_C_sf"/>
</dbReference>
<dbReference type="OrthoDB" id="9810250at2"/>
<keyword evidence="1" id="KW-0678">Repressor</keyword>
<dbReference type="Pfam" id="PF00440">
    <property type="entry name" value="TetR_N"/>
    <property type="match status" value="1"/>
</dbReference>
<reference evidence="7 8" key="1">
    <citation type="submission" date="2016-10" db="EMBL/GenBank/DDBJ databases">
        <authorList>
            <person name="de Groot N.N."/>
        </authorList>
    </citation>
    <scope>NUCLEOTIDE SEQUENCE [LARGE SCALE GENOMIC DNA]</scope>
    <source>
        <strain evidence="8">P4B,CCM 7963,CECT 7998,DSM 25260,IBRC-M 10614,KCTC 13821</strain>
    </source>
</reference>
<dbReference type="GO" id="GO:0003677">
    <property type="term" value="F:DNA binding"/>
    <property type="evidence" value="ECO:0007669"/>
    <property type="project" value="UniProtKB-UniRule"/>
</dbReference>
<proteinExistence type="predicted"/>
<dbReference type="AlphaFoldDB" id="A0A1G8RYV5"/>
<dbReference type="InterPro" id="IPR001647">
    <property type="entry name" value="HTH_TetR"/>
</dbReference>
<evidence type="ECO:0000256" key="4">
    <source>
        <dbReference type="ARBA" id="ARBA00023163"/>
    </source>
</evidence>
<name>A0A1G8RYV5_9BACI</name>
<evidence type="ECO:0000256" key="5">
    <source>
        <dbReference type="PROSITE-ProRule" id="PRU00335"/>
    </source>
</evidence>
<dbReference type="Gene3D" id="1.10.357.10">
    <property type="entry name" value="Tetracycline Repressor, domain 2"/>
    <property type="match status" value="1"/>
</dbReference>
<evidence type="ECO:0000313" key="8">
    <source>
        <dbReference type="Proteomes" id="UP000199017"/>
    </source>
</evidence>
<accession>A0A1G8RYV5</accession>
<evidence type="ECO:0000313" key="7">
    <source>
        <dbReference type="EMBL" id="SDJ22129.1"/>
    </source>
</evidence>
<dbReference type="Gene3D" id="1.10.10.60">
    <property type="entry name" value="Homeodomain-like"/>
    <property type="match status" value="1"/>
</dbReference>
<dbReference type="InterPro" id="IPR050109">
    <property type="entry name" value="HTH-type_TetR-like_transc_reg"/>
</dbReference>
<dbReference type="GO" id="GO:0006355">
    <property type="term" value="P:regulation of DNA-templated transcription"/>
    <property type="evidence" value="ECO:0007669"/>
    <property type="project" value="UniProtKB-ARBA"/>
</dbReference>
<dbReference type="PANTHER" id="PTHR30328">
    <property type="entry name" value="TRANSCRIPTIONAL REPRESSOR"/>
    <property type="match status" value="1"/>
</dbReference>
<evidence type="ECO:0000256" key="2">
    <source>
        <dbReference type="ARBA" id="ARBA00023015"/>
    </source>
</evidence>
<feature type="DNA-binding region" description="H-T-H motif" evidence="5">
    <location>
        <begin position="29"/>
        <end position="48"/>
    </location>
</feature>
<sequence>MSNKAEERRKQILRAAFQAVFEKGFDNVTLQDIADYADVSKGVTSYYFQNKEDVFCHLLEWVTGKIYKNEHAAISNEYTALDKLRAYVNAAFASPSDNRKFYRVYLEFLSQSNHNEQFRQINDQFYENCWSIGREIVQLGQKEGTFANVNVDKASYTIRALIDGSLIQWLMRNNDKLHAFYRDNCFEAISSYLTNKNSQNNDQLNSHSFRCATTNQPCQHDQQL</sequence>
<protein>
    <submittedName>
        <fullName evidence="7">Transcriptional regulator, TetR family</fullName>
    </submittedName>
</protein>
<dbReference type="SUPFAM" id="SSF48498">
    <property type="entry name" value="Tetracyclin repressor-like, C-terminal domain"/>
    <property type="match status" value="1"/>
</dbReference>
<keyword evidence="2" id="KW-0805">Transcription regulation</keyword>
<dbReference type="PRINTS" id="PR00455">
    <property type="entry name" value="HTHTETR"/>
</dbReference>
<evidence type="ECO:0000256" key="3">
    <source>
        <dbReference type="ARBA" id="ARBA00023125"/>
    </source>
</evidence>
<keyword evidence="3 5" id="KW-0238">DNA-binding</keyword>
<keyword evidence="4" id="KW-0804">Transcription</keyword>
<evidence type="ECO:0000256" key="1">
    <source>
        <dbReference type="ARBA" id="ARBA00022491"/>
    </source>
</evidence>
<dbReference type="STRING" id="930129.SAMN05216352_1371"/>
<dbReference type="Proteomes" id="UP000199017">
    <property type="component" value="Unassembled WGS sequence"/>
</dbReference>
<evidence type="ECO:0000259" key="6">
    <source>
        <dbReference type="PROSITE" id="PS50977"/>
    </source>
</evidence>
<keyword evidence="8" id="KW-1185">Reference proteome</keyword>
<feature type="domain" description="HTH tetR-type" evidence="6">
    <location>
        <begin position="6"/>
        <end position="66"/>
    </location>
</feature>
<dbReference type="RefSeq" id="WP_091588442.1">
    <property type="nucleotide sequence ID" value="NZ_FNDU01000037.1"/>
</dbReference>
<dbReference type="SUPFAM" id="SSF46689">
    <property type="entry name" value="Homeodomain-like"/>
    <property type="match status" value="1"/>
</dbReference>
<dbReference type="Pfam" id="PF13977">
    <property type="entry name" value="TetR_C_6"/>
    <property type="match status" value="1"/>
</dbReference>
<dbReference type="PANTHER" id="PTHR30328:SF54">
    <property type="entry name" value="HTH-TYPE TRANSCRIPTIONAL REPRESSOR SCO4008"/>
    <property type="match status" value="1"/>
</dbReference>
<dbReference type="InterPro" id="IPR009057">
    <property type="entry name" value="Homeodomain-like_sf"/>
</dbReference>
<dbReference type="InterPro" id="IPR039538">
    <property type="entry name" value="BetI_C"/>
</dbReference>